<dbReference type="EMBL" id="CM037015">
    <property type="protein sequence ID" value="KAH7682251.1"/>
    <property type="molecule type" value="Genomic_DNA"/>
</dbReference>
<proteinExistence type="predicted"/>
<name>A0ACB7W3V0_DIOAL</name>
<comment type="caution">
    <text evidence="1">The sequence shown here is derived from an EMBL/GenBank/DDBJ whole genome shotgun (WGS) entry which is preliminary data.</text>
</comment>
<gene>
    <name evidence="1" type="ORF">IHE45_05G109900</name>
</gene>
<accession>A0ACB7W3V0</accession>
<dbReference type="Proteomes" id="UP000827976">
    <property type="component" value="Chromosome 5"/>
</dbReference>
<evidence type="ECO:0000313" key="1">
    <source>
        <dbReference type="EMBL" id="KAH7682251.1"/>
    </source>
</evidence>
<protein>
    <submittedName>
        <fullName evidence="1">Uncharacterized protein</fullName>
    </submittedName>
</protein>
<organism evidence="1 2">
    <name type="scientific">Dioscorea alata</name>
    <name type="common">Purple yam</name>
    <dbReference type="NCBI Taxonomy" id="55571"/>
    <lineage>
        <taxon>Eukaryota</taxon>
        <taxon>Viridiplantae</taxon>
        <taxon>Streptophyta</taxon>
        <taxon>Embryophyta</taxon>
        <taxon>Tracheophyta</taxon>
        <taxon>Spermatophyta</taxon>
        <taxon>Magnoliopsida</taxon>
        <taxon>Liliopsida</taxon>
        <taxon>Dioscoreales</taxon>
        <taxon>Dioscoreaceae</taxon>
        <taxon>Dioscorea</taxon>
    </lineage>
</organism>
<sequence>MAITKLSIPMLPCTGPITIAGILTLHGRCKSSFLRGHGPTLLATTTKIRSRIHGELHQIIYNQASLPESDKRGKISMRNKPGKVIIGVVVGLCVIGVMSRRYEAQIMSPVPNFGFMSQVFENFMGTKQDESLADSLEKLDMLMRMAINLSKDSSDIKLEEVKAASGKLYLNGLKAVDQFIEEGKYEEAEKKCEMVKEFKPSIMDNSIVLRKFIALVGQAKTHLEQYIKETKRLQYLQKQRKQKDHLIPPLARIDQREQMDKLIQELHRIVNDEFKGEDLRLRNSKKEGNNPFSKFIDTMKRAEEKFAKFEEIEKMRSSERQDKDEQSNL</sequence>
<evidence type="ECO:0000313" key="2">
    <source>
        <dbReference type="Proteomes" id="UP000827976"/>
    </source>
</evidence>
<keyword evidence="2" id="KW-1185">Reference proteome</keyword>
<reference evidence="2" key="1">
    <citation type="journal article" date="2022" name="Nat. Commun.">
        <title>Chromosome evolution and the genetic basis of agronomically important traits in greater yam.</title>
        <authorList>
            <person name="Bredeson J.V."/>
            <person name="Lyons J.B."/>
            <person name="Oniyinde I.O."/>
            <person name="Okereke N.R."/>
            <person name="Kolade O."/>
            <person name="Nnabue I."/>
            <person name="Nwadili C.O."/>
            <person name="Hribova E."/>
            <person name="Parker M."/>
            <person name="Nwogha J."/>
            <person name="Shu S."/>
            <person name="Carlson J."/>
            <person name="Kariba R."/>
            <person name="Muthemba S."/>
            <person name="Knop K."/>
            <person name="Barton G.J."/>
            <person name="Sherwood A.V."/>
            <person name="Lopez-Montes A."/>
            <person name="Asiedu R."/>
            <person name="Jamnadass R."/>
            <person name="Muchugi A."/>
            <person name="Goodstein D."/>
            <person name="Egesi C.N."/>
            <person name="Featherston J."/>
            <person name="Asfaw A."/>
            <person name="Simpson G.G."/>
            <person name="Dolezel J."/>
            <person name="Hendre P.S."/>
            <person name="Van Deynze A."/>
            <person name="Kumar P.L."/>
            <person name="Obidiegwu J.E."/>
            <person name="Bhattacharjee R."/>
            <person name="Rokhsar D.S."/>
        </authorList>
    </citation>
    <scope>NUCLEOTIDE SEQUENCE [LARGE SCALE GENOMIC DNA]</scope>
    <source>
        <strain evidence="2">cv. TDa95/00328</strain>
    </source>
</reference>